<evidence type="ECO:0008006" key="5">
    <source>
        <dbReference type="Google" id="ProtNLM"/>
    </source>
</evidence>
<evidence type="ECO:0000313" key="4">
    <source>
        <dbReference type="Proteomes" id="UP001153954"/>
    </source>
</evidence>
<dbReference type="InterPro" id="IPR002492">
    <property type="entry name" value="Transposase_Tc1-like"/>
</dbReference>
<protein>
    <recommendedName>
        <fullName evidence="5">Transposase</fullName>
    </recommendedName>
</protein>
<dbReference type="InterPro" id="IPR038717">
    <property type="entry name" value="Tc1-like_DDE_dom"/>
</dbReference>
<dbReference type="AlphaFoldDB" id="A0AAU9UAP5"/>
<sequence>MDTTCFTSIAFQETGGFIPRPQTNRHRSRSKTDDRFIVSTSLRNRHLTGVNVQQELRRVRGVAVSQWTIRRRLKKANLTPKRPARGPKLTAAYRQARLQFSHKNLNWTIEQWSSILFTDESRMCLHGNNRRDRVYRRPGPREKKPEEKKLRFLQCCFAETVSYSGGSGMMCAGISYERKTELVFVPGVGWRRGLTTQKYVEDILLDHVVPYARYIGEDFVLMHGNAWCHTASVTRQFLEEVEIKPMMWPALSPDLNPIEHL</sequence>
<dbReference type="Proteomes" id="UP001153954">
    <property type="component" value="Unassembled WGS sequence"/>
</dbReference>
<dbReference type="GO" id="GO:0006313">
    <property type="term" value="P:DNA transposition"/>
    <property type="evidence" value="ECO:0007669"/>
    <property type="project" value="InterPro"/>
</dbReference>
<proteinExistence type="predicted"/>
<dbReference type="GO" id="GO:0015074">
    <property type="term" value="P:DNA integration"/>
    <property type="evidence" value="ECO:0007669"/>
    <property type="project" value="InterPro"/>
</dbReference>
<dbReference type="Gene3D" id="3.30.420.10">
    <property type="entry name" value="Ribonuclease H-like superfamily/Ribonuclease H"/>
    <property type="match status" value="1"/>
</dbReference>
<dbReference type="PANTHER" id="PTHR23022:SF134">
    <property type="entry name" value="TRANSPOSABLE ELEMENT TC1 TRANSPOSASE"/>
    <property type="match status" value="1"/>
</dbReference>
<dbReference type="Pfam" id="PF13358">
    <property type="entry name" value="DDE_3"/>
    <property type="match status" value="1"/>
</dbReference>
<dbReference type="PANTHER" id="PTHR23022">
    <property type="entry name" value="TRANSPOSABLE ELEMENT-RELATED"/>
    <property type="match status" value="1"/>
</dbReference>
<comment type="caution">
    <text evidence="3">The sequence shown here is derived from an EMBL/GenBank/DDBJ whole genome shotgun (WGS) entry which is preliminary data.</text>
</comment>
<dbReference type="EMBL" id="CAKOGL010000015">
    <property type="protein sequence ID" value="CAH2095192.1"/>
    <property type="molecule type" value="Genomic_DNA"/>
</dbReference>
<dbReference type="InterPro" id="IPR052338">
    <property type="entry name" value="Transposase_5"/>
</dbReference>
<dbReference type="InterPro" id="IPR036397">
    <property type="entry name" value="RNaseH_sf"/>
</dbReference>
<reference evidence="3" key="1">
    <citation type="submission" date="2022-03" db="EMBL/GenBank/DDBJ databases">
        <authorList>
            <person name="Tunstrom K."/>
        </authorList>
    </citation>
    <scope>NUCLEOTIDE SEQUENCE</scope>
</reference>
<name>A0AAU9UAP5_EUPED</name>
<dbReference type="Pfam" id="PF01498">
    <property type="entry name" value="HTH_Tnp_Tc3_2"/>
    <property type="match status" value="1"/>
</dbReference>
<evidence type="ECO:0000313" key="3">
    <source>
        <dbReference type="EMBL" id="CAH2095192.1"/>
    </source>
</evidence>
<accession>A0AAU9UAP5</accession>
<organism evidence="3 4">
    <name type="scientific">Euphydryas editha</name>
    <name type="common">Edith's checkerspot</name>
    <dbReference type="NCBI Taxonomy" id="104508"/>
    <lineage>
        <taxon>Eukaryota</taxon>
        <taxon>Metazoa</taxon>
        <taxon>Ecdysozoa</taxon>
        <taxon>Arthropoda</taxon>
        <taxon>Hexapoda</taxon>
        <taxon>Insecta</taxon>
        <taxon>Pterygota</taxon>
        <taxon>Neoptera</taxon>
        <taxon>Endopterygota</taxon>
        <taxon>Lepidoptera</taxon>
        <taxon>Glossata</taxon>
        <taxon>Ditrysia</taxon>
        <taxon>Papilionoidea</taxon>
        <taxon>Nymphalidae</taxon>
        <taxon>Nymphalinae</taxon>
        <taxon>Euphydryas</taxon>
    </lineage>
</organism>
<evidence type="ECO:0000259" key="2">
    <source>
        <dbReference type="Pfam" id="PF13358"/>
    </source>
</evidence>
<feature type="domain" description="Transposase Tc1-like" evidence="1">
    <location>
        <begin position="34"/>
        <end position="106"/>
    </location>
</feature>
<keyword evidence="4" id="KW-1185">Reference proteome</keyword>
<dbReference type="GO" id="GO:0003677">
    <property type="term" value="F:DNA binding"/>
    <property type="evidence" value="ECO:0007669"/>
    <property type="project" value="InterPro"/>
</dbReference>
<feature type="domain" description="Tc1-like transposase DDE" evidence="2">
    <location>
        <begin position="115"/>
        <end position="261"/>
    </location>
</feature>
<gene>
    <name evidence="3" type="ORF">EEDITHA_LOCUS10676</name>
</gene>
<evidence type="ECO:0000259" key="1">
    <source>
        <dbReference type="Pfam" id="PF01498"/>
    </source>
</evidence>